<proteinExistence type="inferred from homology"/>
<comment type="similarity">
    <text evidence="1">Belongs to the peptidase A1 family.</text>
</comment>
<dbReference type="CDD" id="cd05476">
    <property type="entry name" value="pepsin_A_like_plant"/>
    <property type="match status" value="1"/>
</dbReference>
<dbReference type="InterPro" id="IPR032861">
    <property type="entry name" value="TAXi_N"/>
</dbReference>
<evidence type="ECO:0000259" key="6">
    <source>
        <dbReference type="PROSITE" id="PS51767"/>
    </source>
</evidence>
<evidence type="ECO:0000256" key="1">
    <source>
        <dbReference type="ARBA" id="ARBA00007447"/>
    </source>
</evidence>
<keyword evidence="5" id="KW-0325">Glycoprotein</keyword>
<keyword evidence="8" id="KW-1185">Reference proteome</keyword>
<dbReference type="PANTHER" id="PTHR47965">
    <property type="entry name" value="ASPARTYL PROTEASE-RELATED"/>
    <property type="match status" value="1"/>
</dbReference>
<dbReference type="InterPro" id="IPR021109">
    <property type="entry name" value="Peptidase_aspartic_dom_sf"/>
</dbReference>
<dbReference type="InterPro" id="IPR032799">
    <property type="entry name" value="TAXi_C"/>
</dbReference>
<feature type="domain" description="Peptidase A1" evidence="6">
    <location>
        <begin position="22"/>
        <end position="387"/>
    </location>
</feature>
<dbReference type="InterPro" id="IPR001461">
    <property type="entry name" value="Aspartic_peptidase_A1"/>
</dbReference>
<evidence type="ECO:0000313" key="7">
    <source>
        <dbReference type="EMBL" id="MED6106691.1"/>
    </source>
</evidence>
<dbReference type="PANTHER" id="PTHR47965:SF77">
    <property type="entry name" value="ASPARTIC PROTEINASE PCS1"/>
    <property type="match status" value="1"/>
</dbReference>
<dbReference type="SUPFAM" id="SSF50630">
    <property type="entry name" value="Acid proteases"/>
    <property type="match status" value="1"/>
</dbReference>
<evidence type="ECO:0000313" key="8">
    <source>
        <dbReference type="Proteomes" id="UP001341840"/>
    </source>
</evidence>
<dbReference type="Pfam" id="PF14541">
    <property type="entry name" value="TAXi_C"/>
    <property type="match status" value="1"/>
</dbReference>
<dbReference type="InterPro" id="IPR034161">
    <property type="entry name" value="Pepsin-like_plant"/>
</dbReference>
<dbReference type="Pfam" id="PF14543">
    <property type="entry name" value="TAXi_N"/>
    <property type="match status" value="1"/>
</dbReference>
<dbReference type="Gene3D" id="2.40.70.10">
    <property type="entry name" value="Acid Proteases"/>
    <property type="match status" value="2"/>
</dbReference>
<comment type="caution">
    <text evidence="7">The sequence shown here is derived from an EMBL/GenBank/DDBJ whole genome shotgun (WGS) entry which is preliminary data.</text>
</comment>
<evidence type="ECO:0000256" key="3">
    <source>
        <dbReference type="ARBA" id="ARBA00022750"/>
    </source>
</evidence>
<dbReference type="InterPro" id="IPR033121">
    <property type="entry name" value="PEPTIDASE_A1"/>
</dbReference>
<gene>
    <name evidence="7" type="primary">PCS1_1</name>
    <name evidence="7" type="ORF">PIB30_006635</name>
</gene>
<organism evidence="7 8">
    <name type="scientific">Stylosanthes scabra</name>
    <dbReference type="NCBI Taxonomy" id="79078"/>
    <lineage>
        <taxon>Eukaryota</taxon>
        <taxon>Viridiplantae</taxon>
        <taxon>Streptophyta</taxon>
        <taxon>Embryophyta</taxon>
        <taxon>Tracheophyta</taxon>
        <taxon>Spermatophyta</taxon>
        <taxon>Magnoliopsida</taxon>
        <taxon>eudicotyledons</taxon>
        <taxon>Gunneridae</taxon>
        <taxon>Pentapetalae</taxon>
        <taxon>rosids</taxon>
        <taxon>fabids</taxon>
        <taxon>Fabales</taxon>
        <taxon>Fabaceae</taxon>
        <taxon>Papilionoideae</taxon>
        <taxon>50 kb inversion clade</taxon>
        <taxon>dalbergioids sensu lato</taxon>
        <taxon>Dalbergieae</taxon>
        <taxon>Pterocarpus clade</taxon>
        <taxon>Stylosanthes</taxon>
    </lineage>
</organism>
<protein>
    <submittedName>
        <fullName evidence="7">Glutathione gamma-glutamylcysteinyltransferase 1</fullName>
    </submittedName>
</protein>
<keyword evidence="2" id="KW-0645">Protease</keyword>
<keyword evidence="4" id="KW-0378">Hydrolase</keyword>
<dbReference type="Proteomes" id="UP001341840">
    <property type="component" value="Unassembled WGS sequence"/>
</dbReference>
<dbReference type="EMBL" id="JASCZI010000014">
    <property type="protein sequence ID" value="MED6106691.1"/>
    <property type="molecule type" value="Genomic_DNA"/>
</dbReference>
<keyword evidence="3" id="KW-0064">Aspartyl protease</keyword>
<evidence type="ECO:0000256" key="5">
    <source>
        <dbReference type="ARBA" id="ARBA00023180"/>
    </source>
</evidence>
<name>A0ABU6Q5C7_9FABA</name>
<dbReference type="PROSITE" id="PS51767">
    <property type="entry name" value="PEPTIDASE_A1"/>
    <property type="match status" value="1"/>
</dbReference>
<accession>A0ABU6Q5C7</accession>
<evidence type="ECO:0000256" key="2">
    <source>
        <dbReference type="ARBA" id="ARBA00022670"/>
    </source>
</evidence>
<evidence type="ECO:0000256" key="4">
    <source>
        <dbReference type="ARBA" id="ARBA00022801"/>
    </source>
</evidence>
<reference evidence="7 8" key="1">
    <citation type="journal article" date="2023" name="Plants (Basel)">
        <title>Bridging the Gap: Combining Genomics and Transcriptomics Approaches to Understand Stylosanthes scabra, an Orphan Legume from the Brazilian Caatinga.</title>
        <authorList>
            <person name="Ferreira-Neto J.R.C."/>
            <person name="da Silva M.D."/>
            <person name="Binneck E."/>
            <person name="de Melo N.F."/>
            <person name="da Silva R.H."/>
            <person name="de Melo A.L.T.M."/>
            <person name="Pandolfi V."/>
            <person name="Bustamante F.O."/>
            <person name="Brasileiro-Vidal A.C."/>
            <person name="Benko-Iseppon A.M."/>
        </authorList>
    </citation>
    <scope>NUCLEOTIDE SEQUENCE [LARGE SCALE GENOMIC DNA]</scope>
    <source>
        <tissue evidence="7">Leaves</tissue>
    </source>
</reference>
<sequence length="420" mass="46703">MIPSRFLPRPPNKLFFHHNVSLTVSVAVGTPLQNVTMVIDIGSELSWLHCTTRNTTTNMVIPDPLFNPTLSSSFTPIPCSSPTCTTRTRDFPIPASCDSNNHCHATLSYVDASSSEGDLAFENFRFGSGYIRGIVFGCMNSSFSSNVKGDSNTTGLLGMNLGSLSLVSQLKLPKFSYCISGYDFSSVLVLGESNISWVGPFNYTSLVQEQDRLPYFDRVAYTVQLKGIKVGNNLLNISDTVLVQTMWSGQTMFDLGTQFTFLLDPAYSALREEFINQTNSTLRVLDDPNFVFQMAIDLCYLIPTNQSLKLLQNLPSVSLVFDGAEFIVRDEQLLYKVSGLRRGNDSVYCFTFGNSDLLGVEAFIIGHHQKQNMLVEFDLVEYKVGWAKKETQPHRSWFSGTTAVVEVGEAESTAAYFFFL</sequence>